<sequence>MFGPHLSDERVIVIDCCAEDLCVGTLKLLKSLHWVPHCNTAEPSLSCRGGSPNGTQFSRWGPAAFTVQGSSAPSFGWT</sequence>
<reference evidence="1" key="2">
    <citation type="journal article" date="2015" name="Fish Shellfish Immunol.">
        <title>Early steps in the European eel (Anguilla anguilla)-Vibrio vulnificus interaction in the gills: Role of the RtxA13 toxin.</title>
        <authorList>
            <person name="Callol A."/>
            <person name="Pajuelo D."/>
            <person name="Ebbesson L."/>
            <person name="Teles M."/>
            <person name="MacKenzie S."/>
            <person name="Amaro C."/>
        </authorList>
    </citation>
    <scope>NUCLEOTIDE SEQUENCE</scope>
</reference>
<name>A0A0E9W9I2_ANGAN</name>
<organism evidence="1">
    <name type="scientific">Anguilla anguilla</name>
    <name type="common">European freshwater eel</name>
    <name type="synonym">Muraena anguilla</name>
    <dbReference type="NCBI Taxonomy" id="7936"/>
    <lineage>
        <taxon>Eukaryota</taxon>
        <taxon>Metazoa</taxon>
        <taxon>Chordata</taxon>
        <taxon>Craniata</taxon>
        <taxon>Vertebrata</taxon>
        <taxon>Euteleostomi</taxon>
        <taxon>Actinopterygii</taxon>
        <taxon>Neopterygii</taxon>
        <taxon>Teleostei</taxon>
        <taxon>Anguilliformes</taxon>
        <taxon>Anguillidae</taxon>
        <taxon>Anguilla</taxon>
    </lineage>
</organism>
<evidence type="ECO:0000313" key="1">
    <source>
        <dbReference type="EMBL" id="JAH86153.1"/>
    </source>
</evidence>
<dbReference type="EMBL" id="GBXM01022424">
    <property type="protein sequence ID" value="JAH86153.1"/>
    <property type="molecule type" value="Transcribed_RNA"/>
</dbReference>
<protein>
    <submittedName>
        <fullName evidence="1">Uncharacterized protein</fullName>
    </submittedName>
</protein>
<dbReference type="AlphaFoldDB" id="A0A0E9W9I2"/>
<reference evidence="1" key="1">
    <citation type="submission" date="2014-11" db="EMBL/GenBank/DDBJ databases">
        <authorList>
            <person name="Amaro Gonzalez C."/>
        </authorList>
    </citation>
    <scope>NUCLEOTIDE SEQUENCE</scope>
</reference>
<proteinExistence type="predicted"/>
<accession>A0A0E9W9I2</accession>